<dbReference type="InterPro" id="IPR009057">
    <property type="entry name" value="Homeodomain-like_sf"/>
</dbReference>
<dbReference type="EMBL" id="HBIO01025371">
    <property type="protein sequence ID" value="CAE0474608.1"/>
    <property type="molecule type" value="Transcribed_RNA"/>
</dbReference>
<keyword evidence="3" id="KW-0804">Transcription</keyword>
<dbReference type="GO" id="GO:0019185">
    <property type="term" value="C:snRNA-activating protein complex"/>
    <property type="evidence" value="ECO:0007669"/>
    <property type="project" value="TreeGrafter"/>
</dbReference>
<evidence type="ECO:0000256" key="1">
    <source>
        <dbReference type="ARBA" id="ARBA00023015"/>
    </source>
</evidence>
<dbReference type="Gene3D" id="1.10.10.60">
    <property type="entry name" value="Homeodomain-like"/>
    <property type="match status" value="1"/>
</dbReference>
<evidence type="ECO:0000256" key="4">
    <source>
        <dbReference type="ARBA" id="ARBA00023242"/>
    </source>
</evidence>
<feature type="compositionally biased region" description="Basic residues" evidence="5">
    <location>
        <begin position="96"/>
        <end position="121"/>
    </location>
</feature>
<name>A0A7S3QEI9_9STRA</name>
<dbReference type="AlphaFoldDB" id="A0A7S3QEI9"/>
<feature type="region of interest" description="Disordered" evidence="5">
    <location>
        <begin position="60"/>
        <end position="121"/>
    </location>
</feature>
<keyword evidence="1" id="KW-0805">Transcription regulation</keyword>
<dbReference type="InterPro" id="IPR017930">
    <property type="entry name" value="Myb_dom"/>
</dbReference>
<protein>
    <recommendedName>
        <fullName evidence="9">Myb-like domain-containing protein</fullName>
    </recommendedName>
</protein>
<feature type="region of interest" description="Disordered" evidence="5">
    <location>
        <begin position="191"/>
        <end position="229"/>
    </location>
</feature>
<dbReference type="Pfam" id="PF13921">
    <property type="entry name" value="Myb_DNA-bind_6"/>
    <property type="match status" value="1"/>
</dbReference>
<evidence type="ECO:0000256" key="3">
    <source>
        <dbReference type="ARBA" id="ARBA00023163"/>
    </source>
</evidence>
<dbReference type="InterPro" id="IPR001005">
    <property type="entry name" value="SANT/Myb"/>
</dbReference>
<feature type="domain" description="HTH myb-type" evidence="7">
    <location>
        <begin position="291"/>
        <end position="348"/>
    </location>
</feature>
<evidence type="ECO:0008006" key="9">
    <source>
        <dbReference type="Google" id="ProtNLM"/>
    </source>
</evidence>
<dbReference type="Pfam" id="PF00249">
    <property type="entry name" value="Myb_DNA-binding"/>
    <property type="match status" value="1"/>
</dbReference>
<feature type="domain" description="Myb-like" evidence="6">
    <location>
        <begin position="291"/>
        <end position="344"/>
    </location>
</feature>
<feature type="domain" description="Myb-like" evidence="6">
    <location>
        <begin position="465"/>
        <end position="520"/>
    </location>
</feature>
<dbReference type="GO" id="GO:0042795">
    <property type="term" value="P:snRNA transcription by RNA polymerase II"/>
    <property type="evidence" value="ECO:0007669"/>
    <property type="project" value="TreeGrafter"/>
</dbReference>
<dbReference type="InterPro" id="IPR051575">
    <property type="entry name" value="Myb-like_DNA-bd"/>
</dbReference>
<evidence type="ECO:0000259" key="7">
    <source>
        <dbReference type="PROSITE" id="PS51294"/>
    </source>
</evidence>
<dbReference type="PROSITE" id="PS51294">
    <property type="entry name" value="HTH_MYB"/>
    <property type="match status" value="1"/>
</dbReference>
<evidence type="ECO:0000256" key="2">
    <source>
        <dbReference type="ARBA" id="ARBA00023125"/>
    </source>
</evidence>
<keyword evidence="2" id="KW-0238">DNA-binding</keyword>
<proteinExistence type="predicted"/>
<evidence type="ECO:0000256" key="5">
    <source>
        <dbReference type="SAM" id="MobiDB-lite"/>
    </source>
</evidence>
<dbReference type="SMART" id="SM00717">
    <property type="entry name" value="SANT"/>
    <property type="match status" value="3"/>
</dbReference>
<sequence length="574" mass="65925">MSKPSALMKETSKSLEEAIDANVNLQNEILAKLICISKAKQQNRKQSLELTTALFDHIHHHNHSHTSTSRSSQGNNSDHEEELNSNGDESDAERSQKKKGDKQKKAKKTKKAAVSVTKRKSLWSDNPERKWKRRFFVDPDGSIPKPNDDVIQRRIWEGMLAGPDIHRFVPWSKEEIKLLLKYAEEVKNEQIQELSDRQQHQQQQQDPQRDNDSDSNSDSGPNTSIVVRDEDIDFHKVAERVGAELGTKKFNQNQKQRNLTHTYSQMQSLQLDAPQPRSWVDYRLKYLCGVSPSINTRPFTKTESLHILTALHKHDWNPPWHKVAMKLGTNRTPFQCFQHAQTKLSNSLTDVTNNSMTVLDPDEDELLLKFIAASGPRFVLNHHSASMLAQRFFPQCSTIQVMHRACNSLINPMNVNERWSETEERLLCLGMKVYHEHDFPISMASGLLESRAYKSTSDKWCRSLNPIYSTKPYTIREDKALLAAVKKSKVTPSPDNWKIIANQFPKRNPRSLMYRWVELAKEKDVLKLQGGSLIEKGIRNIGRKGKRRGQTGDDEELGPGDFALRIKKKRRTVT</sequence>
<dbReference type="GO" id="GO:0000978">
    <property type="term" value="F:RNA polymerase II cis-regulatory region sequence-specific DNA binding"/>
    <property type="evidence" value="ECO:0007669"/>
    <property type="project" value="TreeGrafter"/>
</dbReference>
<organism evidence="8">
    <name type="scientific">Chaetoceros debilis</name>
    <dbReference type="NCBI Taxonomy" id="122233"/>
    <lineage>
        <taxon>Eukaryota</taxon>
        <taxon>Sar</taxon>
        <taxon>Stramenopiles</taxon>
        <taxon>Ochrophyta</taxon>
        <taxon>Bacillariophyta</taxon>
        <taxon>Coscinodiscophyceae</taxon>
        <taxon>Chaetocerotophycidae</taxon>
        <taxon>Chaetocerotales</taxon>
        <taxon>Chaetocerotaceae</taxon>
        <taxon>Chaetoceros</taxon>
    </lineage>
</organism>
<accession>A0A7S3QEI9</accession>
<feature type="compositionally biased region" description="Acidic residues" evidence="5">
    <location>
        <begin position="79"/>
        <end position="91"/>
    </location>
</feature>
<dbReference type="PROSITE" id="PS50090">
    <property type="entry name" value="MYB_LIKE"/>
    <property type="match status" value="2"/>
</dbReference>
<dbReference type="SUPFAM" id="SSF46689">
    <property type="entry name" value="Homeodomain-like"/>
    <property type="match status" value="2"/>
</dbReference>
<dbReference type="PANTHER" id="PTHR46621">
    <property type="entry name" value="SNRNA-ACTIVATING PROTEIN COMPLEX SUBUNIT 4"/>
    <property type="match status" value="1"/>
</dbReference>
<reference evidence="8" key="1">
    <citation type="submission" date="2021-01" db="EMBL/GenBank/DDBJ databases">
        <authorList>
            <person name="Corre E."/>
            <person name="Pelletier E."/>
            <person name="Niang G."/>
            <person name="Scheremetjew M."/>
            <person name="Finn R."/>
            <person name="Kale V."/>
            <person name="Holt S."/>
            <person name="Cochrane G."/>
            <person name="Meng A."/>
            <person name="Brown T."/>
            <person name="Cohen L."/>
        </authorList>
    </citation>
    <scope>NUCLEOTIDE SEQUENCE</scope>
    <source>
        <strain evidence="8">MM31A-1</strain>
    </source>
</reference>
<gene>
    <name evidence="8" type="ORF">CDEB00056_LOCUS19461</name>
</gene>
<dbReference type="PANTHER" id="PTHR46621:SF1">
    <property type="entry name" value="SNRNA-ACTIVATING PROTEIN COMPLEX SUBUNIT 4"/>
    <property type="match status" value="1"/>
</dbReference>
<dbReference type="GO" id="GO:0042796">
    <property type="term" value="P:snRNA transcription by RNA polymerase III"/>
    <property type="evidence" value="ECO:0007669"/>
    <property type="project" value="TreeGrafter"/>
</dbReference>
<evidence type="ECO:0000259" key="6">
    <source>
        <dbReference type="PROSITE" id="PS50090"/>
    </source>
</evidence>
<dbReference type="CDD" id="cd00167">
    <property type="entry name" value="SANT"/>
    <property type="match status" value="1"/>
</dbReference>
<evidence type="ECO:0000313" key="8">
    <source>
        <dbReference type="EMBL" id="CAE0474608.1"/>
    </source>
</evidence>
<keyword evidence="4" id="KW-0539">Nucleus</keyword>
<dbReference type="GO" id="GO:0001006">
    <property type="term" value="F:RNA polymerase III type 3 promoter sequence-specific DNA binding"/>
    <property type="evidence" value="ECO:0007669"/>
    <property type="project" value="TreeGrafter"/>
</dbReference>